<evidence type="ECO:0000256" key="1">
    <source>
        <dbReference type="ARBA" id="ARBA00004496"/>
    </source>
</evidence>
<keyword evidence="4" id="KW-0963">Cytoplasm</keyword>
<dbReference type="GO" id="GO:0034476">
    <property type="term" value="P:U5 snRNA 3'-end processing"/>
    <property type="evidence" value="ECO:0007669"/>
    <property type="project" value="TreeGrafter"/>
</dbReference>
<dbReference type="Gene3D" id="3.30.230.70">
    <property type="entry name" value="GHMP Kinase, N-terminal domain"/>
    <property type="match status" value="1"/>
</dbReference>
<dbReference type="GO" id="GO:0034475">
    <property type="term" value="P:U4 snRNA 3'-end processing"/>
    <property type="evidence" value="ECO:0007669"/>
    <property type="project" value="TreeGrafter"/>
</dbReference>
<dbReference type="STRING" id="13370.A0A448YJB7"/>
<dbReference type="GO" id="GO:0000467">
    <property type="term" value="P:exonucleolytic trimming to generate mature 3'-end of 5.8S rRNA from tricistronic rRNA transcript (SSU-rRNA, 5.8S rRNA, LSU-rRNA)"/>
    <property type="evidence" value="ECO:0007669"/>
    <property type="project" value="TreeGrafter"/>
</dbReference>
<keyword evidence="12" id="KW-1185">Reference proteome</keyword>
<dbReference type="GO" id="GO:0005730">
    <property type="term" value="C:nucleolus"/>
    <property type="evidence" value="ECO:0007669"/>
    <property type="project" value="UniProtKB-SubCell"/>
</dbReference>
<dbReference type="EMBL" id="CAACVR010000008">
    <property type="protein sequence ID" value="VEU20968.1"/>
    <property type="molecule type" value="Genomic_DNA"/>
</dbReference>
<organism evidence="11 12">
    <name type="scientific">Brettanomyces naardenensis</name>
    <name type="common">Yeast</name>
    <dbReference type="NCBI Taxonomy" id="13370"/>
    <lineage>
        <taxon>Eukaryota</taxon>
        <taxon>Fungi</taxon>
        <taxon>Dikarya</taxon>
        <taxon>Ascomycota</taxon>
        <taxon>Saccharomycotina</taxon>
        <taxon>Pichiomycetes</taxon>
        <taxon>Pichiales</taxon>
        <taxon>Pichiaceae</taxon>
        <taxon>Brettanomyces</taxon>
    </lineage>
</organism>
<evidence type="ECO:0000259" key="10">
    <source>
        <dbReference type="Pfam" id="PF01138"/>
    </source>
</evidence>
<evidence type="ECO:0000313" key="11">
    <source>
        <dbReference type="EMBL" id="VEU20968.1"/>
    </source>
</evidence>
<comment type="subcellular location">
    <subcellularLocation>
        <location evidence="1">Cytoplasm</location>
    </subcellularLocation>
    <subcellularLocation>
        <location evidence="2">Nucleus</location>
        <location evidence="2">Nucleolus</location>
    </subcellularLocation>
</comment>
<dbReference type="PANTHER" id="PTHR11097">
    <property type="entry name" value="EXOSOME COMPLEX EXONUCLEASE RIBOSOMAL RNA PROCESSING PROTEIN"/>
    <property type="match status" value="1"/>
</dbReference>
<sequence>MDTQLHTFEFPPSKLALIAPDVSLQRYMEIGLRPSLRKFTEFRPVVISQAGLSRYEKEGTSGGNILGSSIAKSGATNVICNISAGIIEDSQELTNDYRLRLDKDIIEAVEQEYGEREQEGEGKGDNASAYASVYTVVEVSKGRNGPPTAEEIELSQSLYETILHSGLIPQDSLKIKLGLKSEDENGNPVILREEDELLSELKPKKSFRFVLYAKIQVYSKTGPLFDLCYGSLLEALKNTRLPEMYIGEKESEAEIKLNRNKRNGSNGADVEDYDLICDSTAAHNLQLNQNRLS</sequence>
<evidence type="ECO:0000256" key="7">
    <source>
        <dbReference type="ARBA" id="ARBA00022884"/>
    </source>
</evidence>
<dbReference type="GO" id="GO:0034473">
    <property type="term" value="P:U1 snRNA 3'-end processing"/>
    <property type="evidence" value="ECO:0007669"/>
    <property type="project" value="TreeGrafter"/>
</dbReference>
<accession>A0A448YJB7</accession>
<dbReference type="SUPFAM" id="SSF54211">
    <property type="entry name" value="Ribosomal protein S5 domain 2-like"/>
    <property type="match status" value="1"/>
</dbReference>
<dbReference type="GO" id="GO:0071028">
    <property type="term" value="P:nuclear mRNA surveillance"/>
    <property type="evidence" value="ECO:0007669"/>
    <property type="project" value="TreeGrafter"/>
</dbReference>
<dbReference type="InParanoid" id="A0A448YJB7"/>
<feature type="domain" description="Exoribonuclease phosphorolytic" evidence="10">
    <location>
        <begin position="42"/>
        <end position="242"/>
    </location>
</feature>
<keyword evidence="5" id="KW-0698">rRNA processing</keyword>
<dbReference type="InterPro" id="IPR050590">
    <property type="entry name" value="Exosome_comp_Rrp42_subfam"/>
</dbReference>
<dbReference type="Pfam" id="PF01138">
    <property type="entry name" value="RNase_PH"/>
    <property type="match status" value="1"/>
</dbReference>
<evidence type="ECO:0000256" key="3">
    <source>
        <dbReference type="ARBA" id="ARBA00006678"/>
    </source>
</evidence>
<dbReference type="InterPro" id="IPR027408">
    <property type="entry name" value="PNPase/RNase_PH_dom_sf"/>
</dbReference>
<keyword evidence="6" id="KW-0271">Exosome</keyword>
<dbReference type="GO" id="GO:0000177">
    <property type="term" value="C:cytoplasmic exosome (RNase complex)"/>
    <property type="evidence" value="ECO:0007669"/>
    <property type="project" value="UniProtKB-ARBA"/>
</dbReference>
<dbReference type="InterPro" id="IPR001247">
    <property type="entry name" value="ExoRNase_PH_dom1"/>
</dbReference>
<dbReference type="InterPro" id="IPR020568">
    <property type="entry name" value="Ribosomal_Su5_D2-typ_SF"/>
</dbReference>
<dbReference type="OrthoDB" id="45882at2759"/>
<keyword evidence="8" id="KW-0539">Nucleus</keyword>
<dbReference type="FunCoup" id="A0A448YJB7">
    <property type="interactions" value="260"/>
</dbReference>
<evidence type="ECO:0000256" key="2">
    <source>
        <dbReference type="ARBA" id="ARBA00004604"/>
    </source>
</evidence>
<feature type="non-terminal residue" evidence="11">
    <location>
        <position position="293"/>
    </location>
</feature>
<evidence type="ECO:0000256" key="8">
    <source>
        <dbReference type="ARBA" id="ARBA00023242"/>
    </source>
</evidence>
<protein>
    <recommendedName>
        <fullName evidence="9">Ribosomal RNA-processing protein 43</fullName>
    </recommendedName>
</protein>
<evidence type="ECO:0000256" key="5">
    <source>
        <dbReference type="ARBA" id="ARBA00022552"/>
    </source>
</evidence>
<dbReference type="Proteomes" id="UP000290900">
    <property type="component" value="Unassembled WGS sequence"/>
</dbReference>
<comment type="similarity">
    <text evidence="3">Belongs to the RNase PH family.</text>
</comment>
<dbReference type="PANTHER" id="PTHR11097:SF9">
    <property type="entry name" value="EXOSOME COMPLEX COMPONENT RRP43"/>
    <property type="match status" value="1"/>
</dbReference>
<evidence type="ECO:0000256" key="9">
    <source>
        <dbReference type="ARBA" id="ARBA00030617"/>
    </source>
</evidence>
<evidence type="ECO:0000256" key="4">
    <source>
        <dbReference type="ARBA" id="ARBA00022490"/>
    </source>
</evidence>
<dbReference type="AlphaFoldDB" id="A0A448YJB7"/>
<reference evidence="11 12" key="1">
    <citation type="submission" date="2018-12" db="EMBL/GenBank/DDBJ databases">
        <authorList>
            <person name="Tiukova I."/>
            <person name="Dainat J."/>
        </authorList>
    </citation>
    <scope>NUCLEOTIDE SEQUENCE [LARGE SCALE GENOMIC DNA]</scope>
</reference>
<evidence type="ECO:0000313" key="12">
    <source>
        <dbReference type="Proteomes" id="UP000290900"/>
    </source>
</evidence>
<proteinExistence type="inferred from homology"/>
<evidence type="ECO:0000256" key="6">
    <source>
        <dbReference type="ARBA" id="ARBA00022835"/>
    </source>
</evidence>
<dbReference type="GO" id="GO:0071035">
    <property type="term" value="P:nuclear polyadenylation-dependent rRNA catabolic process"/>
    <property type="evidence" value="ECO:0007669"/>
    <property type="project" value="TreeGrafter"/>
</dbReference>
<dbReference type="GO" id="GO:0000176">
    <property type="term" value="C:nuclear exosome (RNase complex)"/>
    <property type="evidence" value="ECO:0007669"/>
    <property type="project" value="TreeGrafter"/>
</dbReference>
<dbReference type="GO" id="GO:0035925">
    <property type="term" value="F:mRNA 3'-UTR AU-rich region binding"/>
    <property type="evidence" value="ECO:0007669"/>
    <property type="project" value="TreeGrafter"/>
</dbReference>
<gene>
    <name evidence="11" type="ORF">BRENAR_LOCUS1703</name>
</gene>
<name>A0A448YJB7_BRENA</name>
<dbReference type="GO" id="GO:0016075">
    <property type="term" value="P:rRNA catabolic process"/>
    <property type="evidence" value="ECO:0007669"/>
    <property type="project" value="TreeGrafter"/>
</dbReference>
<dbReference type="GO" id="GO:0071038">
    <property type="term" value="P:TRAMP-dependent tRNA surveillance pathway"/>
    <property type="evidence" value="ECO:0007669"/>
    <property type="project" value="TreeGrafter"/>
</dbReference>
<keyword evidence="7" id="KW-0694">RNA-binding</keyword>